<proteinExistence type="predicted"/>
<protein>
    <submittedName>
        <fullName evidence="1">Uncharacterized protein</fullName>
    </submittedName>
</protein>
<dbReference type="HOGENOM" id="CLU_088050_0_0_1"/>
<dbReference type="eggNOG" id="ENOG502SZFD">
    <property type="taxonomic scope" value="Eukaryota"/>
</dbReference>
<dbReference type="PhylomeDB" id="T1JNG8"/>
<accession>T1JNG8</accession>
<name>T1JNG8_STRMM</name>
<dbReference type="EnsemblMetazoa" id="SMAR015397-RA">
    <property type="protein sequence ID" value="SMAR015397-PA"/>
    <property type="gene ID" value="SMAR015397"/>
</dbReference>
<reference evidence="2" key="1">
    <citation type="submission" date="2011-05" db="EMBL/GenBank/DDBJ databases">
        <authorList>
            <person name="Richards S.R."/>
            <person name="Qu J."/>
            <person name="Jiang H."/>
            <person name="Jhangiani S.N."/>
            <person name="Agravi P."/>
            <person name="Goodspeed R."/>
            <person name="Gross S."/>
            <person name="Mandapat C."/>
            <person name="Jackson L."/>
            <person name="Mathew T."/>
            <person name="Pu L."/>
            <person name="Thornton R."/>
            <person name="Saada N."/>
            <person name="Wilczek-Boney K.B."/>
            <person name="Lee S."/>
            <person name="Kovar C."/>
            <person name="Wu Y."/>
            <person name="Scherer S.E."/>
            <person name="Worley K.C."/>
            <person name="Muzny D.M."/>
            <person name="Gibbs R."/>
        </authorList>
    </citation>
    <scope>NUCLEOTIDE SEQUENCE</scope>
    <source>
        <strain evidence="2">Brora</strain>
    </source>
</reference>
<keyword evidence="2" id="KW-1185">Reference proteome</keyword>
<dbReference type="AlphaFoldDB" id="T1JNG8"/>
<evidence type="ECO:0000313" key="1">
    <source>
        <dbReference type="EnsemblMetazoa" id="SMAR015397-PA"/>
    </source>
</evidence>
<dbReference type="EMBL" id="JH431783">
    <property type="status" value="NOT_ANNOTATED_CDS"/>
    <property type="molecule type" value="Genomic_DNA"/>
</dbReference>
<organism evidence="1 2">
    <name type="scientific">Strigamia maritima</name>
    <name type="common">European centipede</name>
    <name type="synonym">Geophilus maritimus</name>
    <dbReference type="NCBI Taxonomy" id="126957"/>
    <lineage>
        <taxon>Eukaryota</taxon>
        <taxon>Metazoa</taxon>
        <taxon>Ecdysozoa</taxon>
        <taxon>Arthropoda</taxon>
        <taxon>Myriapoda</taxon>
        <taxon>Chilopoda</taxon>
        <taxon>Pleurostigmophora</taxon>
        <taxon>Geophilomorpha</taxon>
        <taxon>Linotaeniidae</taxon>
        <taxon>Strigamia</taxon>
    </lineage>
</organism>
<reference evidence="1" key="2">
    <citation type="submission" date="2015-02" db="UniProtKB">
        <authorList>
            <consortium name="EnsemblMetazoa"/>
        </authorList>
    </citation>
    <scope>IDENTIFICATION</scope>
</reference>
<evidence type="ECO:0000313" key="2">
    <source>
        <dbReference type="Proteomes" id="UP000014500"/>
    </source>
</evidence>
<dbReference type="Proteomes" id="UP000014500">
    <property type="component" value="Unassembled WGS sequence"/>
</dbReference>
<sequence length="279" mass="31341">MCENIFKKAMEVITEKRQHINDSDEQQSVNAAIRAIKIAYNGHNINTITAGQLDFSQLSYRRARVWGRFFNSSLEVELWLALVKQKKSVNVCSLGGGPGTDLIALQLFLKMKNMSNVKISGAIFDKYIEWDDIFRPLVSKFRVGNANVVFDVDYEKFDVFNVSDDSVVIGRIQQADVVTIVKFVSAVGYNRNKIQIAMEKLLKFVKPGALVFFLDNSDGDLAELMKRAAAVDANLSLLADLSRKKMRVPAGERKSMVSNGYLYGPQKNAMVSACMWMKC</sequence>